<dbReference type="EMBL" id="SHKL01000001">
    <property type="protein sequence ID" value="RZT87602.1"/>
    <property type="molecule type" value="Genomic_DNA"/>
</dbReference>
<reference evidence="2 3" key="1">
    <citation type="submission" date="2019-02" db="EMBL/GenBank/DDBJ databases">
        <title>Sequencing the genomes of 1000 actinobacteria strains.</title>
        <authorList>
            <person name="Klenk H.-P."/>
        </authorList>
    </citation>
    <scope>NUCLEOTIDE SEQUENCE [LARGE SCALE GENOMIC DNA]</scope>
    <source>
        <strain evidence="2 3">DSM 45779</strain>
    </source>
</reference>
<gene>
    <name evidence="2" type="ORF">EV383_4528</name>
</gene>
<dbReference type="RefSeq" id="WP_130291727.1">
    <property type="nucleotide sequence ID" value="NZ_SHKL01000001.1"/>
</dbReference>
<proteinExistence type="predicted"/>
<comment type="caution">
    <text evidence="2">The sequence shown here is derived from an EMBL/GenBank/DDBJ whole genome shotgun (WGS) entry which is preliminary data.</text>
</comment>
<evidence type="ECO:0000313" key="2">
    <source>
        <dbReference type="EMBL" id="RZT87602.1"/>
    </source>
</evidence>
<sequence length="145" mass="16349">MNARDARPEHGDRRPVAETQRIPAARTERLPIPPTGTSSTEQMRCSPRPAGSAVDQPPASRTEKLPETRPDSTTTPMRQVRRLAEDGPWPAIPMLPVIKPEDVPLSEVDRVRENRGVAALQRYLEWDQRRGPDEPAWPERDHPDA</sequence>
<dbReference type="Proteomes" id="UP000291591">
    <property type="component" value="Unassembled WGS sequence"/>
</dbReference>
<accession>A0A4Q7UZM6</accession>
<organism evidence="2 3">
    <name type="scientific">Pseudonocardia sediminis</name>
    <dbReference type="NCBI Taxonomy" id="1397368"/>
    <lineage>
        <taxon>Bacteria</taxon>
        <taxon>Bacillati</taxon>
        <taxon>Actinomycetota</taxon>
        <taxon>Actinomycetes</taxon>
        <taxon>Pseudonocardiales</taxon>
        <taxon>Pseudonocardiaceae</taxon>
        <taxon>Pseudonocardia</taxon>
    </lineage>
</organism>
<feature type="region of interest" description="Disordered" evidence="1">
    <location>
        <begin position="126"/>
        <end position="145"/>
    </location>
</feature>
<feature type="compositionally biased region" description="Basic and acidic residues" evidence="1">
    <location>
        <begin position="61"/>
        <end position="70"/>
    </location>
</feature>
<dbReference type="OrthoDB" id="3576011at2"/>
<feature type="region of interest" description="Disordered" evidence="1">
    <location>
        <begin position="1"/>
        <end position="79"/>
    </location>
</feature>
<protein>
    <submittedName>
        <fullName evidence="2">Uncharacterized protein</fullName>
    </submittedName>
</protein>
<keyword evidence="3" id="KW-1185">Reference proteome</keyword>
<evidence type="ECO:0000313" key="3">
    <source>
        <dbReference type="Proteomes" id="UP000291591"/>
    </source>
</evidence>
<name>A0A4Q7UZM6_PSEST</name>
<evidence type="ECO:0000256" key="1">
    <source>
        <dbReference type="SAM" id="MobiDB-lite"/>
    </source>
</evidence>
<dbReference type="AlphaFoldDB" id="A0A4Q7UZM6"/>
<feature type="compositionally biased region" description="Basic and acidic residues" evidence="1">
    <location>
        <begin position="1"/>
        <end position="16"/>
    </location>
</feature>